<organism evidence="1 2">
    <name type="scientific">Gryllotalpicola koreensis</name>
    <dbReference type="NCBI Taxonomy" id="993086"/>
    <lineage>
        <taxon>Bacteria</taxon>
        <taxon>Bacillati</taxon>
        <taxon>Actinomycetota</taxon>
        <taxon>Actinomycetes</taxon>
        <taxon>Micrococcales</taxon>
        <taxon>Microbacteriaceae</taxon>
        <taxon>Gryllotalpicola</taxon>
    </lineage>
</organism>
<dbReference type="EMBL" id="BAABBW010000001">
    <property type="protein sequence ID" value="GAA4168393.1"/>
    <property type="molecule type" value="Genomic_DNA"/>
</dbReference>
<sequence length="85" mass="8692">MTFDAELALSPASEFLTILRAYAEVCTRAVRCCGVPRRAEGAGALQLRMGATPPGVAPIRASSAAAIRCARLGSGARTPDPSSAC</sequence>
<comment type="caution">
    <text evidence="1">The sequence shown here is derived from an EMBL/GenBank/DDBJ whole genome shotgun (WGS) entry which is preliminary data.</text>
</comment>
<keyword evidence="2" id="KW-1185">Reference proteome</keyword>
<name>A0ABP7ZR33_9MICO</name>
<evidence type="ECO:0000313" key="1">
    <source>
        <dbReference type="EMBL" id="GAA4168393.1"/>
    </source>
</evidence>
<dbReference type="Proteomes" id="UP001501079">
    <property type="component" value="Unassembled WGS sequence"/>
</dbReference>
<proteinExistence type="predicted"/>
<evidence type="ECO:0000313" key="2">
    <source>
        <dbReference type="Proteomes" id="UP001501079"/>
    </source>
</evidence>
<gene>
    <name evidence="1" type="ORF">GCM10022287_03340</name>
</gene>
<accession>A0ABP7ZR33</accession>
<reference evidence="2" key="1">
    <citation type="journal article" date="2019" name="Int. J. Syst. Evol. Microbiol.">
        <title>The Global Catalogue of Microorganisms (GCM) 10K type strain sequencing project: providing services to taxonomists for standard genome sequencing and annotation.</title>
        <authorList>
            <consortium name="The Broad Institute Genomics Platform"/>
            <consortium name="The Broad Institute Genome Sequencing Center for Infectious Disease"/>
            <person name="Wu L."/>
            <person name="Ma J."/>
        </authorList>
    </citation>
    <scope>NUCLEOTIDE SEQUENCE [LARGE SCALE GENOMIC DNA]</scope>
    <source>
        <strain evidence="2">JCM 17591</strain>
    </source>
</reference>
<protein>
    <submittedName>
        <fullName evidence="1">Uncharacterized protein</fullName>
    </submittedName>
</protein>